<dbReference type="AlphaFoldDB" id="A0A081BXH5"/>
<name>A0A081BXH5_VECG1</name>
<dbReference type="Proteomes" id="UP000030661">
    <property type="component" value="Unassembled WGS sequence"/>
</dbReference>
<dbReference type="HOGENOM" id="CLU_1137015_0_0_0"/>
<protein>
    <submittedName>
        <fullName evidence="1">Uncharacterized protein</fullName>
    </submittedName>
</protein>
<dbReference type="STRING" id="1499967.U27_03994"/>
<accession>A0A081BXH5</accession>
<gene>
    <name evidence="1" type="ORF">U27_03994</name>
</gene>
<dbReference type="eggNOG" id="ENOG502ZWGQ">
    <property type="taxonomic scope" value="Bacteria"/>
</dbReference>
<proteinExistence type="predicted"/>
<keyword evidence="2" id="KW-1185">Reference proteome</keyword>
<organism evidence="1">
    <name type="scientific">Vecturithrix granuli</name>
    <dbReference type="NCBI Taxonomy" id="1499967"/>
    <lineage>
        <taxon>Bacteria</taxon>
        <taxon>Candidatus Moduliflexota</taxon>
        <taxon>Candidatus Vecturitrichia</taxon>
        <taxon>Candidatus Vecturitrichales</taxon>
        <taxon>Candidatus Vecturitrichaceae</taxon>
        <taxon>Candidatus Vecturithrix</taxon>
    </lineage>
</organism>
<sequence>MKIITPDQIEHVAWQGNLEPQRALEFKGGMEAAKVTIADPETWPVEAAMQAEIGKTWTPPSGDKRYTLARLAFTLHPPQESRTRYTEATLSAFLRPVSGSAAVIAHDLYPQRITAPGNKGKFSVGLEATLKFTEAVEIGGPKLGYEIEFQKDLPVVQAFGLGESDPYWRFAHHNKNPLLGCTSVYLVIAAPQGIDSVQIGIELVAALETRFGPIRLGLPEHAQNYVMRRITV</sequence>
<reference evidence="1" key="1">
    <citation type="journal article" date="2015" name="PeerJ">
        <title>First genomic representation of candidate bacterial phylum KSB3 points to enhanced environmental sensing as a trigger of wastewater bulking.</title>
        <authorList>
            <person name="Sekiguchi Y."/>
            <person name="Ohashi A."/>
            <person name="Parks D.H."/>
            <person name="Yamauchi T."/>
            <person name="Tyson G.W."/>
            <person name="Hugenholtz P."/>
        </authorList>
    </citation>
    <scope>NUCLEOTIDE SEQUENCE [LARGE SCALE GENOMIC DNA]</scope>
</reference>
<evidence type="ECO:0000313" key="1">
    <source>
        <dbReference type="EMBL" id="GAK57030.1"/>
    </source>
</evidence>
<dbReference type="EMBL" id="DF820465">
    <property type="protein sequence ID" value="GAK57030.1"/>
    <property type="molecule type" value="Genomic_DNA"/>
</dbReference>
<evidence type="ECO:0000313" key="2">
    <source>
        <dbReference type="Proteomes" id="UP000030661"/>
    </source>
</evidence>